<dbReference type="SUPFAM" id="SSF50965">
    <property type="entry name" value="Galactose oxidase, central domain"/>
    <property type="match status" value="1"/>
</dbReference>
<sequence>MSPRRMFGGLPLTLLSLVSISVQLKDPLQDFCRLFGHQTAVVDRQLLIDGGLVNWAPVSATSLNYSSTSLRSADLDTNNGGFPQHTIVVKNDSVPSVNGGILWADEANKIVYQYGGEYNNGKPNDFQLWYYDVAYNTWNISKPAGVEVQRASWGAGAVAQDRAIGYYYGGWLTGASVPGYEARTPVSGMVVYDMLANTFRNESGPDDIPRAEGVMQYVPVGDAGLLVYFGGIEFSEGNGNASRGMAMSNILVYSIGDNRWYRETATGEVPEMRRRFCAGLAYAEDRSSYNIYLYGGASVGDGVGFGDVYVLSLPSFTWIKFWPRPEDKVGAVSPHHSLTCNVVNSQMIIMGGHFPNTTDNFCDVPDIYGQHGLDLGKQNSQGAKWASFNPNLTSYQVPNEITECIGGGSTGGATLVAPAAGFREGDLEVQFSRAYTPGVRDPIRAFPAKDGPPEPERIKSNKRAIIGGAVGGVVAILIICGGVFTAFWRRKKAKDAYAAQIDPMISTSGFLPHVEHVKSPDGALKGATFYSPTIASTHFSPSSQHGWPQWTHASPTHESPLPPYAGHTPDRSLPRDVKHTSLVQTPQELPATEPKELEATPAKFDFIVKLSPEPPKPRPKAAPPVSGSWIGRSGVGSVKKSLPSSPRDR</sequence>
<dbReference type="Proteomes" id="UP000799440">
    <property type="component" value="Unassembled WGS sequence"/>
</dbReference>
<dbReference type="GO" id="GO:0019760">
    <property type="term" value="P:glucosinolate metabolic process"/>
    <property type="evidence" value="ECO:0007669"/>
    <property type="project" value="UniProtKB-ARBA"/>
</dbReference>
<dbReference type="EMBL" id="MU006567">
    <property type="protein sequence ID" value="KAF2749188.1"/>
    <property type="molecule type" value="Genomic_DNA"/>
</dbReference>
<gene>
    <name evidence="6" type="ORF">M011DRAFT_475920</name>
</gene>
<keyword evidence="7" id="KW-1185">Reference proteome</keyword>
<dbReference type="PANTHER" id="PTHR47435">
    <property type="entry name" value="KELCH REPEAT PROTEIN (AFU_ORTHOLOGUE AFUA_5G12780)"/>
    <property type="match status" value="1"/>
</dbReference>
<feature type="compositionally biased region" description="Polar residues" evidence="3">
    <location>
        <begin position="540"/>
        <end position="557"/>
    </location>
</feature>
<feature type="transmembrane region" description="Helical" evidence="4">
    <location>
        <begin position="464"/>
        <end position="488"/>
    </location>
</feature>
<evidence type="ECO:0000256" key="4">
    <source>
        <dbReference type="SAM" id="Phobius"/>
    </source>
</evidence>
<evidence type="ECO:0000256" key="5">
    <source>
        <dbReference type="SAM" id="SignalP"/>
    </source>
</evidence>
<accession>A0A6A6VEZ8</accession>
<dbReference type="InterPro" id="IPR015915">
    <property type="entry name" value="Kelch-typ_b-propeller"/>
</dbReference>
<keyword evidence="1" id="KW-0677">Repeat</keyword>
<dbReference type="OrthoDB" id="10251809at2759"/>
<dbReference type="Gene3D" id="2.120.10.80">
    <property type="entry name" value="Kelch-type beta propeller"/>
    <property type="match status" value="1"/>
</dbReference>
<dbReference type="InterPro" id="IPR011043">
    <property type="entry name" value="Gal_Oxase/kelch_b-propeller"/>
</dbReference>
<evidence type="ECO:0000313" key="7">
    <source>
        <dbReference type="Proteomes" id="UP000799440"/>
    </source>
</evidence>
<keyword evidence="4" id="KW-0812">Transmembrane</keyword>
<keyword evidence="4" id="KW-1133">Transmembrane helix</keyword>
<evidence type="ECO:0000256" key="2">
    <source>
        <dbReference type="ARBA" id="ARBA00023004"/>
    </source>
</evidence>
<evidence type="ECO:0000313" key="6">
    <source>
        <dbReference type="EMBL" id="KAF2749188.1"/>
    </source>
</evidence>
<organism evidence="6 7">
    <name type="scientific">Sporormia fimetaria CBS 119925</name>
    <dbReference type="NCBI Taxonomy" id="1340428"/>
    <lineage>
        <taxon>Eukaryota</taxon>
        <taxon>Fungi</taxon>
        <taxon>Dikarya</taxon>
        <taxon>Ascomycota</taxon>
        <taxon>Pezizomycotina</taxon>
        <taxon>Dothideomycetes</taxon>
        <taxon>Pleosporomycetidae</taxon>
        <taxon>Pleosporales</taxon>
        <taxon>Sporormiaceae</taxon>
        <taxon>Sporormia</taxon>
    </lineage>
</organism>
<feature type="signal peptide" evidence="5">
    <location>
        <begin position="1"/>
        <end position="24"/>
    </location>
</feature>
<evidence type="ECO:0000256" key="1">
    <source>
        <dbReference type="ARBA" id="ARBA00022737"/>
    </source>
</evidence>
<keyword evidence="2" id="KW-0408">Iron</keyword>
<reference evidence="6" key="1">
    <citation type="journal article" date="2020" name="Stud. Mycol.">
        <title>101 Dothideomycetes genomes: a test case for predicting lifestyles and emergence of pathogens.</title>
        <authorList>
            <person name="Haridas S."/>
            <person name="Albert R."/>
            <person name="Binder M."/>
            <person name="Bloem J."/>
            <person name="Labutti K."/>
            <person name="Salamov A."/>
            <person name="Andreopoulos B."/>
            <person name="Baker S."/>
            <person name="Barry K."/>
            <person name="Bills G."/>
            <person name="Bluhm B."/>
            <person name="Cannon C."/>
            <person name="Castanera R."/>
            <person name="Culley D."/>
            <person name="Daum C."/>
            <person name="Ezra D."/>
            <person name="Gonzalez J."/>
            <person name="Henrissat B."/>
            <person name="Kuo A."/>
            <person name="Liang C."/>
            <person name="Lipzen A."/>
            <person name="Lutzoni F."/>
            <person name="Magnuson J."/>
            <person name="Mondo S."/>
            <person name="Nolan M."/>
            <person name="Ohm R."/>
            <person name="Pangilinan J."/>
            <person name="Park H.-J."/>
            <person name="Ramirez L."/>
            <person name="Alfaro M."/>
            <person name="Sun H."/>
            <person name="Tritt A."/>
            <person name="Yoshinaga Y."/>
            <person name="Zwiers L.-H."/>
            <person name="Turgeon B."/>
            <person name="Goodwin S."/>
            <person name="Spatafora J."/>
            <person name="Crous P."/>
            <person name="Grigoriev I."/>
        </authorList>
    </citation>
    <scope>NUCLEOTIDE SEQUENCE</scope>
    <source>
        <strain evidence="6">CBS 119925</strain>
    </source>
</reference>
<dbReference type="PANTHER" id="PTHR47435:SF4">
    <property type="entry name" value="KELCH REPEAT PROTEIN (AFU_ORTHOLOGUE AFUA_5G12780)"/>
    <property type="match status" value="1"/>
</dbReference>
<proteinExistence type="predicted"/>
<feature type="region of interest" description="Disordered" evidence="3">
    <location>
        <begin position="540"/>
        <end position="649"/>
    </location>
</feature>
<evidence type="ECO:0008006" key="8">
    <source>
        <dbReference type="Google" id="ProtNLM"/>
    </source>
</evidence>
<feature type="compositionally biased region" description="Basic and acidic residues" evidence="3">
    <location>
        <begin position="568"/>
        <end position="579"/>
    </location>
</feature>
<protein>
    <recommendedName>
        <fullName evidence="8">Galactose oxidase</fullName>
    </recommendedName>
</protein>
<keyword evidence="4" id="KW-0472">Membrane</keyword>
<evidence type="ECO:0000256" key="3">
    <source>
        <dbReference type="SAM" id="MobiDB-lite"/>
    </source>
</evidence>
<name>A0A6A6VEZ8_9PLEO</name>
<feature type="chain" id="PRO_5025686189" description="Galactose oxidase" evidence="5">
    <location>
        <begin position="25"/>
        <end position="649"/>
    </location>
</feature>
<keyword evidence="5" id="KW-0732">Signal</keyword>
<dbReference type="AlphaFoldDB" id="A0A6A6VEZ8"/>